<dbReference type="SUPFAM" id="SSF56935">
    <property type="entry name" value="Porins"/>
    <property type="match status" value="1"/>
</dbReference>
<keyword evidence="6 7" id="KW-0998">Cell outer membrane</keyword>
<dbReference type="PROSITE" id="PS52016">
    <property type="entry name" value="TONB_DEPENDENT_REC_3"/>
    <property type="match status" value="1"/>
</dbReference>
<comment type="caution">
    <text evidence="10">The sequence shown here is derived from an EMBL/GenBank/DDBJ whole genome shotgun (WGS) entry which is preliminary data.</text>
</comment>
<keyword evidence="3 7" id="KW-1134">Transmembrane beta strand</keyword>
<dbReference type="InterPro" id="IPR036942">
    <property type="entry name" value="Beta-barrel_TonB_sf"/>
</dbReference>
<dbReference type="InterPro" id="IPR039426">
    <property type="entry name" value="TonB-dep_rcpt-like"/>
</dbReference>
<evidence type="ECO:0000256" key="5">
    <source>
        <dbReference type="ARBA" id="ARBA00023136"/>
    </source>
</evidence>
<comment type="subcellular location">
    <subcellularLocation>
        <location evidence="1 7">Cell outer membrane</location>
        <topology evidence="1 7">Multi-pass membrane protein</topology>
    </subcellularLocation>
</comment>
<evidence type="ECO:0000256" key="4">
    <source>
        <dbReference type="ARBA" id="ARBA00022692"/>
    </source>
</evidence>
<keyword evidence="2 7" id="KW-0813">Transport</keyword>
<dbReference type="EMBL" id="NFZW01000027">
    <property type="protein sequence ID" value="RFA32627.1"/>
    <property type="molecule type" value="Genomic_DNA"/>
</dbReference>
<keyword evidence="4 7" id="KW-0812">Transmembrane</keyword>
<proteinExistence type="inferred from homology"/>
<accession>A0A3E0WKK4</accession>
<comment type="similarity">
    <text evidence="7">Belongs to the TonB-dependent receptor family.</text>
</comment>
<feature type="domain" description="TonB-dependent transporter Oar-like beta-barrel" evidence="9">
    <location>
        <begin position="456"/>
        <end position="570"/>
    </location>
</feature>
<evidence type="ECO:0000256" key="7">
    <source>
        <dbReference type="PROSITE-ProRule" id="PRU01360"/>
    </source>
</evidence>
<evidence type="ECO:0000256" key="6">
    <source>
        <dbReference type="ARBA" id="ARBA00023237"/>
    </source>
</evidence>
<dbReference type="Proteomes" id="UP000256763">
    <property type="component" value="Unassembled WGS sequence"/>
</dbReference>
<feature type="region of interest" description="Disordered" evidence="8">
    <location>
        <begin position="1"/>
        <end position="26"/>
    </location>
</feature>
<keyword evidence="11" id="KW-1185">Reference proteome</keyword>
<evidence type="ECO:0000256" key="2">
    <source>
        <dbReference type="ARBA" id="ARBA00022448"/>
    </source>
</evidence>
<gene>
    <name evidence="10" type="ORF">CAL65_19350</name>
</gene>
<dbReference type="GO" id="GO:0009279">
    <property type="term" value="C:cell outer membrane"/>
    <property type="evidence" value="ECO:0007669"/>
    <property type="project" value="UniProtKB-SubCell"/>
</dbReference>
<sequence length="765" mass="85638">MGHALSRQGRRNHFSSTDLEGLPRGDGGLSRVLRLAPGVQTGQRAGSADRAGEIDPERISISGSRFYQNRFQIDGFANDSLLDPGWDRVTVPYDTPGHQNRQFLPSHLIDSVTVRDSNIRVTEGGFSGGVVDAETIPAAAEPTGRISFGGQRPDWSEFSRNQAGPAANEPSFSKWEGSFLYSGPLSDNARGLISLSRLESRVDYASNQEDGRTATERNQSDSLFGKLEYDLANNGLLELSTIHAPYEATDFAAPNNYDPSDVTLHHQNISTGLNSRLTLPTTEGVLELRVGVHRSENRRRSDSNRFNWAAVDSKADCTAGSFCTEGGFGNIDKYEQGIESHSAFTLNPIEWGNTHHALTIGSELGYTQARFDVEESVNYTRSSRSSVGSGDIPDACAANDPACIEGEQFIEGRTFTPDSSTTASQAHVALFLEDEIAVGRWLLRAGLRYDYNGLLDNHDFAPRLYGRYDLFGDRRTTLKAGAARYYGRSFLGFKLREGRNPIYNEERELENGTPGEWTRTGEAFPNFRFDSNLRTPYSDEYTLGVEQRLGRAGLIDLQYVARRYRDEFLRDDSIGEDNRLDSPITNNGQTDYQSVRLNWRGHWGNRSVLANVTWQDTRSGDVSYDPNFGEQTENVVFDGDVIHRSELPRQDYNRPWEANLAYLHRWPSLHLHGSVVLQYVAGYDRVVSQWGADPETGLDVFTEERVNDVATVDLAVSWRPPLGERINLQIDAEVLSLFNNRQAPEDQYSPFELGRQYWLSSTLHF</sequence>
<reference evidence="11" key="1">
    <citation type="submission" date="2017-05" db="EMBL/GenBank/DDBJ databases">
        <authorList>
            <person name="Sharma S."/>
            <person name="Sidhu C."/>
            <person name="Pinnaka A.K."/>
        </authorList>
    </citation>
    <scope>NUCLEOTIDE SEQUENCE [LARGE SCALE GENOMIC DNA]</scope>
    <source>
        <strain evidence="11">AK93</strain>
    </source>
</reference>
<evidence type="ECO:0000256" key="8">
    <source>
        <dbReference type="SAM" id="MobiDB-lite"/>
    </source>
</evidence>
<evidence type="ECO:0000256" key="3">
    <source>
        <dbReference type="ARBA" id="ARBA00022452"/>
    </source>
</evidence>
<evidence type="ECO:0000256" key="1">
    <source>
        <dbReference type="ARBA" id="ARBA00004571"/>
    </source>
</evidence>
<dbReference type="AlphaFoldDB" id="A0A3E0WKK4"/>
<evidence type="ECO:0000259" key="9">
    <source>
        <dbReference type="Pfam" id="PF25183"/>
    </source>
</evidence>
<protein>
    <recommendedName>
        <fullName evidence="9">TonB-dependent transporter Oar-like beta-barrel domain-containing protein</fullName>
    </recommendedName>
</protein>
<keyword evidence="5 7" id="KW-0472">Membrane</keyword>
<dbReference type="Pfam" id="PF25183">
    <property type="entry name" value="OMP_b-brl_4"/>
    <property type="match status" value="1"/>
</dbReference>
<dbReference type="Gene3D" id="2.40.170.20">
    <property type="entry name" value="TonB-dependent receptor, beta-barrel domain"/>
    <property type="match status" value="1"/>
</dbReference>
<dbReference type="InterPro" id="IPR057601">
    <property type="entry name" value="Oar-like_b-barrel"/>
</dbReference>
<feature type="region of interest" description="Disordered" evidence="8">
    <location>
        <begin position="143"/>
        <end position="170"/>
    </location>
</feature>
<name>A0A3E0WKK4_9GAMM</name>
<organism evidence="10 11">
    <name type="scientific">Alkalilimnicola ehrlichii</name>
    <dbReference type="NCBI Taxonomy" id="351052"/>
    <lineage>
        <taxon>Bacteria</taxon>
        <taxon>Pseudomonadati</taxon>
        <taxon>Pseudomonadota</taxon>
        <taxon>Gammaproteobacteria</taxon>
        <taxon>Chromatiales</taxon>
        <taxon>Ectothiorhodospiraceae</taxon>
        <taxon>Alkalilimnicola</taxon>
    </lineage>
</organism>
<evidence type="ECO:0000313" key="11">
    <source>
        <dbReference type="Proteomes" id="UP000256763"/>
    </source>
</evidence>
<evidence type="ECO:0000313" key="10">
    <source>
        <dbReference type="EMBL" id="RFA32627.1"/>
    </source>
</evidence>